<dbReference type="eggNOG" id="KOG3561">
    <property type="taxonomic scope" value="Eukaryota"/>
</dbReference>
<dbReference type="InParanoid" id="B3RWH4"/>
<feature type="compositionally biased region" description="Polar residues" evidence="1">
    <location>
        <begin position="398"/>
        <end position="419"/>
    </location>
</feature>
<dbReference type="AlphaFoldDB" id="B3RWH4"/>
<gene>
    <name evidence="3" type="ORF">TRIADDRAFT_56750</name>
</gene>
<keyword evidence="4" id="KW-1185">Reference proteome</keyword>
<dbReference type="GO" id="GO:0000978">
    <property type="term" value="F:RNA polymerase II cis-regulatory region sequence-specific DNA binding"/>
    <property type="evidence" value="ECO:0000318"/>
    <property type="project" value="GO_Central"/>
</dbReference>
<feature type="region of interest" description="Disordered" evidence="1">
    <location>
        <begin position="825"/>
        <end position="856"/>
    </location>
</feature>
<accession>B3RWH4</accession>
<dbReference type="InterPro" id="IPR035965">
    <property type="entry name" value="PAS-like_dom_sf"/>
</dbReference>
<dbReference type="InterPro" id="IPR050933">
    <property type="entry name" value="Circadian_TF"/>
</dbReference>
<dbReference type="KEGG" id="tad:TRIADDRAFT_56750"/>
<feature type="compositionally biased region" description="Basic residues" evidence="1">
    <location>
        <begin position="655"/>
        <end position="672"/>
    </location>
</feature>
<dbReference type="OrthoDB" id="411251at2759"/>
<dbReference type="GeneID" id="6754239"/>
<organism evidence="3 4">
    <name type="scientific">Trichoplax adhaerens</name>
    <name type="common">Trichoplax reptans</name>
    <dbReference type="NCBI Taxonomy" id="10228"/>
    <lineage>
        <taxon>Eukaryota</taxon>
        <taxon>Metazoa</taxon>
        <taxon>Placozoa</taxon>
        <taxon>Uniplacotomia</taxon>
        <taxon>Trichoplacea</taxon>
        <taxon>Trichoplacidae</taxon>
        <taxon>Trichoplax</taxon>
    </lineage>
</organism>
<evidence type="ECO:0000313" key="4">
    <source>
        <dbReference type="Proteomes" id="UP000009022"/>
    </source>
</evidence>
<dbReference type="PANTHER" id="PTHR23042">
    <property type="entry name" value="CIRCADIAN PROTEIN CLOCK/ARNT/BMAL/PAS"/>
    <property type="match status" value="1"/>
</dbReference>
<dbReference type="GO" id="GO:0006357">
    <property type="term" value="P:regulation of transcription by RNA polymerase II"/>
    <property type="evidence" value="ECO:0000318"/>
    <property type="project" value="GO_Central"/>
</dbReference>
<dbReference type="CTD" id="6754239"/>
<dbReference type="EMBL" id="DS985245">
    <property type="protein sequence ID" value="EDV25136.1"/>
    <property type="molecule type" value="Genomic_DNA"/>
</dbReference>
<dbReference type="NCBIfam" id="TIGR00229">
    <property type="entry name" value="sensory_box"/>
    <property type="match status" value="1"/>
</dbReference>
<feature type="domain" description="PAS" evidence="2">
    <location>
        <begin position="52"/>
        <end position="117"/>
    </location>
</feature>
<dbReference type="GO" id="GO:0005634">
    <property type="term" value="C:nucleus"/>
    <property type="evidence" value="ECO:0000318"/>
    <property type="project" value="GO_Central"/>
</dbReference>
<dbReference type="STRING" id="10228.B3RWH4"/>
<feature type="region of interest" description="Disordered" evidence="1">
    <location>
        <begin position="366"/>
        <end position="425"/>
    </location>
</feature>
<feature type="compositionally biased region" description="Polar residues" evidence="1">
    <location>
        <begin position="366"/>
        <end position="391"/>
    </location>
</feature>
<dbReference type="Pfam" id="PF08447">
    <property type="entry name" value="PAS_3"/>
    <property type="match status" value="1"/>
</dbReference>
<dbReference type="RefSeq" id="XP_002113026.1">
    <property type="nucleotide sequence ID" value="XM_002112990.1"/>
</dbReference>
<dbReference type="PROSITE" id="PS50112">
    <property type="entry name" value="PAS"/>
    <property type="match status" value="2"/>
</dbReference>
<proteinExistence type="predicted"/>
<evidence type="ECO:0000259" key="2">
    <source>
        <dbReference type="PROSITE" id="PS50112"/>
    </source>
</evidence>
<dbReference type="FunCoup" id="B3RWH4">
    <property type="interactions" value="820"/>
</dbReference>
<sequence length="856" mass="95194">METINPQEEEHLYTKFSDEKLKSFIERLLMTYSTQEQEDYDNQPSSNFQDDNYQLSQLALEAIDGFLFVMSRSGHILFVSPSIETVLKCNKMDVIGGNLFTYAHHEDVIQLQDQFHNHSTGCPAISGSSIGSAISGMVKPQFFCNHCNRQKLSFAVRISENVDRTSFYKLQCSGFIHCTQVAVDKMQSLNQRNNQFGDHYSLSASSRLAMTSCFPLASPNPASGSNNVELVRDIWLTGIARLASKRKSSSLCDLPNGNARMLCDVNGIVQQIDQRFTDITGYAFHEMIGQPIFNYIHEEDVSILKEAQKSAINEGHCHHVLYRLLTKSGSCTWLKSNIGVSRQQNGEIDYLISDNVAIRKAEDKIQASSEPAYQNDTSKGSHGIGNSNSPISDPLSPIITTAGNPSPSRHNDIQYQPSPLANERSPTEEMMDLTTDLDQEIAYSYPSTQHSVALTTTTGSTCPISQSSMDTFDFNSTSTSVSSDNVTFSSVMTAMSNQEPTMSQLHDMAASVSAPNVDIDQSFASTSSDDYNDLFYPATTRNYPSAPIINPTTSTLSMEEPIFQYGHGYTAIPSFTQYTSEDSRKNYNCSYPNQQELVNCSYTMPDTSATMNLKSYSSSSTLMSTEANLAQQAQPKPLCHKPSVSGYEKQNRLNMGKKKSTAGRRNTSKQRQCKIQAKAGNITLLLNALNKRRRLSEGDRQKLMQKMVMSRWLKTQIEYQRQKPKDGPSELEKLLQTCPKPSPSTDHQQIDEIAQCNSEVAENIKEKSNRVRRYSEPYSSRESTIDEWGYIGDQNGDRYAGMNAQSFDDISINRFIEANYSSYASISSPSKCSSASSSSHLSPSSPSNNALTSLNS</sequence>
<evidence type="ECO:0000313" key="3">
    <source>
        <dbReference type="EMBL" id="EDV25136.1"/>
    </source>
</evidence>
<dbReference type="PhylomeDB" id="B3RWH4"/>
<feature type="domain" description="PAS" evidence="2">
    <location>
        <begin position="264"/>
        <end position="315"/>
    </location>
</feature>
<dbReference type="HOGENOM" id="CLU_333814_0_0_1"/>
<dbReference type="InterPro" id="IPR000014">
    <property type="entry name" value="PAS"/>
</dbReference>
<dbReference type="InterPro" id="IPR013655">
    <property type="entry name" value="PAS_fold_3"/>
</dbReference>
<dbReference type="GO" id="GO:0000981">
    <property type="term" value="F:DNA-binding transcription factor activity, RNA polymerase II-specific"/>
    <property type="evidence" value="ECO:0000318"/>
    <property type="project" value="GO_Central"/>
</dbReference>
<dbReference type="GO" id="GO:0034751">
    <property type="term" value="C:aryl hydrocarbon receptor complex"/>
    <property type="evidence" value="ECO:0000318"/>
    <property type="project" value="GO_Central"/>
</dbReference>
<dbReference type="SUPFAM" id="SSF55785">
    <property type="entry name" value="PYP-like sensor domain (PAS domain)"/>
    <property type="match status" value="2"/>
</dbReference>
<dbReference type="Proteomes" id="UP000009022">
    <property type="component" value="Unassembled WGS sequence"/>
</dbReference>
<name>B3RWH4_TRIAD</name>
<dbReference type="CDD" id="cd00130">
    <property type="entry name" value="PAS"/>
    <property type="match status" value="2"/>
</dbReference>
<evidence type="ECO:0000256" key="1">
    <source>
        <dbReference type="SAM" id="MobiDB-lite"/>
    </source>
</evidence>
<reference evidence="3 4" key="1">
    <citation type="journal article" date="2008" name="Nature">
        <title>The Trichoplax genome and the nature of placozoans.</title>
        <authorList>
            <person name="Srivastava M."/>
            <person name="Begovic E."/>
            <person name="Chapman J."/>
            <person name="Putnam N.H."/>
            <person name="Hellsten U."/>
            <person name="Kawashima T."/>
            <person name="Kuo A."/>
            <person name="Mitros T."/>
            <person name="Salamov A."/>
            <person name="Carpenter M.L."/>
            <person name="Signorovitch A.Y."/>
            <person name="Moreno M.A."/>
            <person name="Kamm K."/>
            <person name="Grimwood J."/>
            <person name="Schmutz J."/>
            <person name="Shapiro H."/>
            <person name="Grigoriev I.V."/>
            <person name="Buss L.W."/>
            <person name="Schierwater B."/>
            <person name="Dellaporta S.L."/>
            <person name="Rokhsar D.S."/>
        </authorList>
    </citation>
    <scope>NUCLEOTIDE SEQUENCE [LARGE SCALE GENOMIC DNA]</scope>
    <source>
        <strain evidence="3 4">Grell-BS-1999</strain>
    </source>
</reference>
<dbReference type="SMART" id="SM00091">
    <property type="entry name" value="PAS"/>
    <property type="match status" value="2"/>
</dbReference>
<feature type="region of interest" description="Disordered" evidence="1">
    <location>
        <begin position="653"/>
        <end position="672"/>
    </location>
</feature>
<dbReference type="Gene3D" id="3.30.450.20">
    <property type="entry name" value="PAS domain"/>
    <property type="match status" value="2"/>
</dbReference>
<dbReference type="OMA" id="IRMAPNS"/>
<protein>
    <recommendedName>
        <fullName evidence="2">PAS domain-containing protein</fullName>
    </recommendedName>
</protein>